<evidence type="ECO:0000313" key="1">
    <source>
        <dbReference type="EMBL" id="ADX66772.1"/>
    </source>
</evidence>
<sequence>MKRNIAIVFFIGGFLAVTSSDKIKEAYHDTFNENELNVLFSNEFKTIMIQEK</sequence>
<proteinExistence type="predicted"/>
<organism evidence="1 2">
    <name type="scientific">Weeksella virosa (strain ATCC 43766 / DSM 16922 / JCM 21250 / CCUG 30538 / CDC 9751 / IAM 14551 / NBRC 16016 / NCTC 11634 / CL345/78)</name>
    <dbReference type="NCBI Taxonomy" id="865938"/>
    <lineage>
        <taxon>Bacteria</taxon>
        <taxon>Pseudomonadati</taxon>
        <taxon>Bacteroidota</taxon>
        <taxon>Flavobacteriia</taxon>
        <taxon>Flavobacteriales</taxon>
        <taxon>Weeksellaceae</taxon>
        <taxon>Weeksella</taxon>
    </lineage>
</organism>
<dbReference type="RefSeq" id="WP_013597168.1">
    <property type="nucleotide sequence ID" value="NC_015144.1"/>
</dbReference>
<dbReference type="KEGG" id="wvi:Weevi_0044"/>
<accession>F0P2G0</accession>
<protein>
    <submittedName>
        <fullName evidence="1">Uncharacterized protein</fullName>
    </submittedName>
</protein>
<dbReference type="Proteomes" id="UP000008641">
    <property type="component" value="Chromosome"/>
</dbReference>
<evidence type="ECO:0000313" key="2">
    <source>
        <dbReference type="Proteomes" id="UP000008641"/>
    </source>
</evidence>
<dbReference type="AlphaFoldDB" id="F0P2G0"/>
<reference evidence="2" key="2">
    <citation type="journal article" date="2011" name="Stand. Genomic Sci.">
        <title>Complete genome sequence of Weeksella virosa type strain (9751T).</title>
        <authorList>
            <person name="Lang E."/>
            <person name="Teshima H."/>
            <person name="Lucas S."/>
            <person name="Lapidus A."/>
            <person name="Hammon N."/>
            <person name="Deshpande S."/>
            <person name="Nolan M."/>
            <person name="Cheng J."/>
            <person name="Pitluck S."/>
            <person name="Liolios K."/>
            <person name="Pagani I."/>
            <person name="Mikhailova N."/>
            <person name="Ivanova N."/>
            <person name="Mavromatis K."/>
            <person name="Pati A."/>
            <person name="Tapia R."/>
            <person name="Han C."/>
            <person name="Goodwin L."/>
            <person name="Chen A."/>
            <person name="Palaniappan K."/>
            <person name="Land M."/>
            <person name="Hauser L."/>
            <person name="Chang Y."/>
            <person name="Jeffries C."/>
            <person name="Brambilla E."/>
            <person name="Kopitz M."/>
            <person name="Rohde M."/>
            <person name="Goker M."/>
            <person name="Tindall B."/>
            <person name="Detter J."/>
            <person name="Woyke T."/>
            <person name="Bristow J."/>
            <person name="Eisen J."/>
            <person name="Markowitz V."/>
            <person name="Hugenholtz P."/>
            <person name="Klenk H."/>
            <person name="Kyrpides N."/>
        </authorList>
    </citation>
    <scope>NUCLEOTIDE SEQUENCE [LARGE SCALE GENOMIC DNA]</scope>
    <source>
        <strain evidence="2">ATCC 43766 / DSM 16922 / JCM 21250 / NBRC 16016 / NCTC 11634 / CL345/78</strain>
    </source>
</reference>
<dbReference type="HOGENOM" id="CLU_3086184_0_0_10"/>
<reference evidence="1 2" key="1">
    <citation type="journal article" date="2011" name="Stand. Genomic Sci.">
        <title>Complete genome sequence of Weeksella virosa type strain (9751).</title>
        <authorList>
            <person name="Lang E."/>
            <person name="Teshima H."/>
            <person name="Lucas S."/>
            <person name="Lapidus A."/>
            <person name="Hammon N."/>
            <person name="Deshpande S."/>
            <person name="Nolan M."/>
            <person name="Cheng J.F."/>
            <person name="Pitluck S."/>
            <person name="Liolios K."/>
            <person name="Pagani I."/>
            <person name="Mikhailova N."/>
            <person name="Ivanova N."/>
            <person name="Mavromatis K."/>
            <person name="Pati A."/>
            <person name="Tapia R."/>
            <person name="Han C."/>
            <person name="Goodwin L."/>
            <person name="Chen A."/>
            <person name="Palaniappan K."/>
            <person name="Land M."/>
            <person name="Hauser L."/>
            <person name="Chang Y.J."/>
            <person name="Jeffries C.D."/>
            <person name="Brambilla E.M."/>
            <person name="Kopitz M."/>
            <person name="Rohde M."/>
            <person name="Goker M."/>
            <person name="Tindall B.J."/>
            <person name="Detter J.C."/>
            <person name="Woyke T."/>
            <person name="Bristow J."/>
            <person name="Eisen J.A."/>
            <person name="Markowitz V."/>
            <person name="Hugenholtz P."/>
            <person name="Klenk H.P."/>
            <person name="Kyrpides N.C."/>
        </authorList>
    </citation>
    <scope>NUCLEOTIDE SEQUENCE [LARGE SCALE GENOMIC DNA]</scope>
    <source>
        <strain evidence="2">ATCC 43766 / DSM 16922 / JCM 21250 / NBRC 16016 / NCTC 11634 / CL345/78</strain>
    </source>
</reference>
<keyword evidence="2" id="KW-1185">Reference proteome</keyword>
<name>F0P2G0_WEEVC</name>
<dbReference type="STRING" id="865938.Weevi_0044"/>
<dbReference type="EMBL" id="CP002455">
    <property type="protein sequence ID" value="ADX66772.1"/>
    <property type="molecule type" value="Genomic_DNA"/>
</dbReference>
<gene>
    <name evidence="1" type="ordered locus">Weevi_0044</name>
</gene>